<dbReference type="OrthoDB" id="3621169at2759"/>
<accession>A0A2G5H9A6</accession>
<evidence type="ECO:0000313" key="2">
    <source>
        <dbReference type="EMBL" id="PIA89109.1"/>
    </source>
</evidence>
<gene>
    <name evidence="2" type="ORF">CB0940_06711</name>
    <name evidence="3" type="ORF">RHO25_007246</name>
</gene>
<dbReference type="AlphaFoldDB" id="A0A2G5H9A6"/>
<keyword evidence="5" id="KW-1185">Reference proteome</keyword>
<name>A0A2G5H9A6_CERBT</name>
<evidence type="ECO:0000313" key="3">
    <source>
        <dbReference type="EMBL" id="WPB02610.1"/>
    </source>
</evidence>
<evidence type="ECO:0000256" key="1">
    <source>
        <dbReference type="SAM" id="SignalP"/>
    </source>
</evidence>
<organism evidence="2 4">
    <name type="scientific">Cercospora beticola</name>
    <name type="common">Sugarbeet leaf spot fungus</name>
    <dbReference type="NCBI Taxonomy" id="122368"/>
    <lineage>
        <taxon>Eukaryota</taxon>
        <taxon>Fungi</taxon>
        <taxon>Dikarya</taxon>
        <taxon>Ascomycota</taxon>
        <taxon>Pezizomycotina</taxon>
        <taxon>Dothideomycetes</taxon>
        <taxon>Dothideomycetidae</taxon>
        <taxon>Mycosphaerellales</taxon>
        <taxon>Mycosphaerellaceae</taxon>
        <taxon>Cercospora</taxon>
    </lineage>
</organism>
<protein>
    <submittedName>
        <fullName evidence="2">Uncharacterized protein</fullName>
    </submittedName>
</protein>
<dbReference type="EMBL" id="CP134188">
    <property type="protein sequence ID" value="WPB02610.1"/>
    <property type="molecule type" value="Genomic_DNA"/>
</dbReference>
<proteinExistence type="predicted"/>
<dbReference type="Proteomes" id="UP000230605">
    <property type="component" value="Chromosome 5"/>
</dbReference>
<keyword evidence="1" id="KW-0732">Signal</keyword>
<dbReference type="EMBL" id="LKMD01000108">
    <property type="protein sequence ID" value="PIA89109.1"/>
    <property type="molecule type" value="Genomic_DNA"/>
</dbReference>
<feature type="chain" id="PRO_5013680334" evidence="1">
    <location>
        <begin position="18"/>
        <end position="94"/>
    </location>
</feature>
<reference evidence="3 5" key="2">
    <citation type="submission" date="2023-09" db="EMBL/GenBank/DDBJ databases">
        <title>Complete-Gapless Cercospora beticola genome.</title>
        <authorList>
            <person name="Wyatt N.A."/>
            <person name="Spanner R.E."/>
            <person name="Bolton M.D."/>
        </authorList>
    </citation>
    <scope>NUCLEOTIDE SEQUENCE [LARGE SCALE GENOMIC DNA]</scope>
    <source>
        <strain evidence="3">Cb09-40</strain>
    </source>
</reference>
<feature type="signal peptide" evidence="1">
    <location>
        <begin position="1"/>
        <end position="17"/>
    </location>
</feature>
<dbReference type="Proteomes" id="UP001302367">
    <property type="component" value="Chromosome 5"/>
</dbReference>
<evidence type="ECO:0000313" key="4">
    <source>
        <dbReference type="Proteomes" id="UP000230605"/>
    </source>
</evidence>
<reference evidence="2 4" key="1">
    <citation type="submission" date="2015-10" db="EMBL/GenBank/DDBJ databases">
        <title>The cercosporin biosynthetic gene cluster was horizontally transferred to several fungal lineages and shown to be expanded in Cercospora beticola based on microsynteny with recipient genomes.</title>
        <authorList>
            <person name="De Jonge R."/>
            <person name="Ebert M.K."/>
            <person name="Suttle J.C."/>
            <person name="Jurick Ii W.M."/>
            <person name="Secor G.A."/>
            <person name="Thomma B.P."/>
            <person name="Van De Peer Y."/>
            <person name="Bolton M.D."/>
        </authorList>
    </citation>
    <scope>NUCLEOTIDE SEQUENCE [LARGE SCALE GENOMIC DNA]</scope>
    <source>
        <strain evidence="2 4">09-40</strain>
    </source>
</reference>
<sequence length="94" mass="9571">MKATFIIFAALWAMVVAAPSPKSRKSKGRKGGSSSGTTYYCNRGWGGNGGCEALGKFTFCCSTAEGGQFVHEKGDAYNAGLGGCADGGVIMCAS</sequence>
<evidence type="ECO:0000313" key="5">
    <source>
        <dbReference type="Proteomes" id="UP001302367"/>
    </source>
</evidence>